<evidence type="ECO:0000256" key="3">
    <source>
        <dbReference type="ARBA" id="ARBA00023002"/>
    </source>
</evidence>
<evidence type="ECO:0000259" key="5">
    <source>
        <dbReference type="SMART" id="SM00829"/>
    </source>
</evidence>
<gene>
    <name evidence="6" type="ORF">I6N96_17870</name>
</gene>
<keyword evidence="2 4" id="KW-0862">Zinc</keyword>
<dbReference type="SUPFAM" id="SSF51735">
    <property type="entry name" value="NAD(P)-binding Rossmann-fold domains"/>
    <property type="match status" value="1"/>
</dbReference>
<dbReference type="Pfam" id="PF08240">
    <property type="entry name" value="ADH_N"/>
    <property type="match status" value="1"/>
</dbReference>
<dbReference type="PANTHER" id="PTHR43401:SF2">
    <property type="entry name" value="L-THREONINE 3-DEHYDROGENASE"/>
    <property type="match status" value="1"/>
</dbReference>
<comment type="caution">
    <text evidence="6">The sequence shown here is derived from an EMBL/GenBank/DDBJ whole genome shotgun (WGS) entry which is preliminary data.</text>
</comment>
<dbReference type="PROSITE" id="PS00059">
    <property type="entry name" value="ADH_ZINC"/>
    <property type="match status" value="1"/>
</dbReference>
<dbReference type="InterPro" id="IPR013154">
    <property type="entry name" value="ADH-like_N"/>
</dbReference>
<dbReference type="InterPro" id="IPR013149">
    <property type="entry name" value="ADH-like_C"/>
</dbReference>
<dbReference type="EMBL" id="JAEDXU010000013">
    <property type="protein sequence ID" value="MBP1048164.1"/>
    <property type="molecule type" value="Genomic_DNA"/>
</dbReference>
<dbReference type="InterPro" id="IPR011032">
    <property type="entry name" value="GroES-like_sf"/>
</dbReference>
<dbReference type="SUPFAM" id="SSF50129">
    <property type="entry name" value="GroES-like"/>
    <property type="match status" value="1"/>
</dbReference>
<protein>
    <submittedName>
        <fullName evidence="6">Alcohol dehydrogenase catalytic domain-containing protein</fullName>
    </submittedName>
</protein>
<evidence type="ECO:0000256" key="2">
    <source>
        <dbReference type="ARBA" id="ARBA00022833"/>
    </source>
</evidence>
<dbReference type="InterPro" id="IPR020843">
    <property type="entry name" value="ER"/>
</dbReference>
<name>A0ABS4CNK4_9ENTE</name>
<evidence type="ECO:0000313" key="7">
    <source>
        <dbReference type="Proteomes" id="UP000673375"/>
    </source>
</evidence>
<keyword evidence="7" id="KW-1185">Reference proteome</keyword>
<comment type="similarity">
    <text evidence="4">Belongs to the zinc-containing alcohol dehydrogenase family.</text>
</comment>
<keyword evidence="3" id="KW-0560">Oxidoreductase</keyword>
<dbReference type="SMART" id="SM00829">
    <property type="entry name" value="PKS_ER"/>
    <property type="match status" value="1"/>
</dbReference>
<dbReference type="Gene3D" id="3.40.50.720">
    <property type="entry name" value="NAD(P)-binding Rossmann-like Domain"/>
    <property type="match status" value="1"/>
</dbReference>
<proteinExistence type="inferred from homology"/>
<comment type="cofactor">
    <cofactor evidence="4">
        <name>Zn(2+)</name>
        <dbReference type="ChEBI" id="CHEBI:29105"/>
    </cofactor>
</comment>
<evidence type="ECO:0000313" key="6">
    <source>
        <dbReference type="EMBL" id="MBP1048164.1"/>
    </source>
</evidence>
<keyword evidence="1 4" id="KW-0479">Metal-binding</keyword>
<dbReference type="InterPro" id="IPR036291">
    <property type="entry name" value="NAD(P)-bd_dom_sf"/>
</dbReference>
<dbReference type="InterPro" id="IPR002328">
    <property type="entry name" value="ADH_Zn_CS"/>
</dbReference>
<evidence type="ECO:0000256" key="4">
    <source>
        <dbReference type="RuleBase" id="RU361277"/>
    </source>
</evidence>
<dbReference type="Gene3D" id="3.90.180.10">
    <property type="entry name" value="Medium-chain alcohol dehydrogenases, catalytic domain"/>
    <property type="match status" value="1"/>
</dbReference>
<sequence>MKAVQLLGKEKLKVNVVSKPVIADNEILIKVKAASICGTDVRMYKNGYSGVDEQHPLTLGHEIAGVIEEIGKQVKGYEKGMRVAVAPNMGCGICDQCVSGNTHLCAAYEAFGINLPGGFAEYLKVPEKAIRQGNITILQEEISYEEAALIEPFSCVFNGQEIAGIHAGDTVLIIGSGPIGIMHAMLALSKGAGKVIMNDLQEERLRTAKSLVPELVILTSENLEQKIMEETNKNGVDLCIVAAPAPQAQEASFNYMAMNGRLLFFGGLPKEKEYVSLNTNILHYKQLRVYGCTRASLHGYRTSEKLIASGRIPVVQLITERYTIDQFTQALDNAQQAVGLKNVIVFD</sequence>
<dbReference type="PANTHER" id="PTHR43401">
    <property type="entry name" value="L-THREONINE 3-DEHYDROGENASE"/>
    <property type="match status" value="1"/>
</dbReference>
<dbReference type="InterPro" id="IPR050129">
    <property type="entry name" value="Zn_alcohol_dh"/>
</dbReference>
<feature type="domain" description="Enoyl reductase (ER)" evidence="5">
    <location>
        <begin position="8"/>
        <end position="344"/>
    </location>
</feature>
<accession>A0ABS4CNK4</accession>
<dbReference type="Pfam" id="PF00107">
    <property type="entry name" value="ADH_zinc_N"/>
    <property type="match status" value="1"/>
</dbReference>
<dbReference type="Proteomes" id="UP000673375">
    <property type="component" value="Unassembled WGS sequence"/>
</dbReference>
<reference evidence="6 7" key="1">
    <citation type="submission" date="2020-12" db="EMBL/GenBank/DDBJ databases">
        <title>Vagococcus allomyrinae sp. nov. and Enterococcus lavae sp. nov., isolated from the larvae of Allomyrina dichotoma.</title>
        <authorList>
            <person name="Lee S.D."/>
        </authorList>
    </citation>
    <scope>NUCLEOTIDE SEQUENCE [LARGE SCALE GENOMIC DNA]</scope>
    <source>
        <strain evidence="6 7">BWM-S5</strain>
    </source>
</reference>
<organism evidence="6 7">
    <name type="scientific">Enterococcus larvae</name>
    <dbReference type="NCBI Taxonomy" id="2794352"/>
    <lineage>
        <taxon>Bacteria</taxon>
        <taxon>Bacillati</taxon>
        <taxon>Bacillota</taxon>
        <taxon>Bacilli</taxon>
        <taxon>Lactobacillales</taxon>
        <taxon>Enterococcaceae</taxon>
        <taxon>Enterococcus</taxon>
    </lineage>
</organism>
<evidence type="ECO:0000256" key="1">
    <source>
        <dbReference type="ARBA" id="ARBA00022723"/>
    </source>
</evidence>